<accession>A0AAI8B3H6</accession>
<sequence length="152" mass="15388">MAKCASFYQAFKSNMEALGLPAPASLFGTLQTATGTLTTILGTLKALGPGATVAELIGATTGLEMLAVVSACGGAFYAGAVVGSLIVATDASITCSNKVAATSSVRQWAARKGVSLPPSVYRAIQTHPEVLWPVPGARAFAFRTQVVGRAAA</sequence>
<organism evidence="1 2">
    <name type="scientific">Burkholderia oklahomensis</name>
    <dbReference type="NCBI Taxonomy" id="342113"/>
    <lineage>
        <taxon>Bacteria</taxon>
        <taxon>Pseudomonadati</taxon>
        <taxon>Pseudomonadota</taxon>
        <taxon>Betaproteobacteria</taxon>
        <taxon>Burkholderiales</taxon>
        <taxon>Burkholderiaceae</taxon>
        <taxon>Burkholderia</taxon>
        <taxon>pseudomallei group</taxon>
    </lineage>
</organism>
<keyword evidence="2" id="KW-1185">Reference proteome</keyword>
<dbReference type="GeneID" id="60549651"/>
<evidence type="ECO:0000313" key="1">
    <source>
        <dbReference type="EMBL" id="AIO65388.1"/>
    </source>
</evidence>
<proteinExistence type="predicted"/>
<dbReference type="Proteomes" id="UP000029424">
    <property type="component" value="Chromosome 1"/>
</dbReference>
<dbReference type="RefSeq" id="WP_010112230.1">
    <property type="nucleotide sequence ID" value="NZ_CADEQG010000012.1"/>
</dbReference>
<protein>
    <submittedName>
        <fullName evidence="1">Uncharacterized protein</fullName>
    </submittedName>
</protein>
<gene>
    <name evidence="1" type="ORF">DM82_1197</name>
</gene>
<name>A0AAI8B3H6_9BURK</name>
<dbReference type="KEGG" id="bok:DM82_1197"/>
<dbReference type="EMBL" id="CP008726">
    <property type="protein sequence ID" value="AIO65388.1"/>
    <property type="molecule type" value="Genomic_DNA"/>
</dbReference>
<reference evidence="1 2" key="1">
    <citation type="submission" date="2014-06" db="EMBL/GenBank/DDBJ databases">
        <authorList>
            <person name="Bishop-Lilly K.A."/>
            <person name="Broomall S.M."/>
            <person name="Chain P.S."/>
            <person name="Chertkov O."/>
            <person name="Coyne S.R."/>
            <person name="Daligault H.E."/>
            <person name="Davenport K.W."/>
            <person name="Erkkila T."/>
            <person name="Frey K.G."/>
            <person name="Gibbons H.S."/>
            <person name="Gu W."/>
            <person name="Jaissle J."/>
            <person name="Johnson S.L."/>
            <person name="Koroleva G.I."/>
            <person name="Ladner J.T."/>
            <person name="Lo C.-C."/>
            <person name="Minogue T.D."/>
            <person name="Munk C."/>
            <person name="Palacios G.F."/>
            <person name="Redden C.L."/>
            <person name="Rosenzweig C.N."/>
            <person name="Scholz M.B."/>
            <person name="Teshima H."/>
            <person name="Xu Y."/>
        </authorList>
    </citation>
    <scope>NUCLEOTIDE SEQUENCE [LARGE SCALE GENOMIC DNA]</scope>
    <source>
        <strain evidence="1 2">EO147</strain>
    </source>
</reference>
<evidence type="ECO:0000313" key="2">
    <source>
        <dbReference type="Proteomes" id="UP000029424"/>
    </source>
</evidence>
<dbReference type="AlphaFoldDB" id="A0AAI8B3H6"/>